<sequence length="291" mass="33630">MDIYYVDCINGELIQDSNGEALCHSFSNLPFRIQKIVLTPTSHSSINIIEQAKKRLELIRFNPANSSGVIRDNTEIRFKSFCGLIIEQLCFSMLTYYNKNPNVKIELDDNNHSINQIDLKIQKRWTDHQLIERSITKTVEIRSSFPFKPIEKVVAQDFDILGGYRNDVKKGEIEKDFYLRFLFSLNYTPESYVRENQKIDYSKTSTNVLKNVYFDENLNLKTDLTIYFIGGATNSMMLDESIAYNGNMRSSNFNQSNIAQYKKIKARNALDCIAIMQMMLNVITTEAINGK</sequence>
<gene>
    <name evidence="1" type="ORF">DC083_08645</name>
</gene>
<keyword evidence="2" id="KW-1185">Reference proteome</keyword>
<name>A0A2U2ACJ2_9GAMM</name>
<dbReference type="RefSeq" id="WP_109189820.1">
    <property type="nucleotide sequence ID" value="NZ_BMYA01000004.1"/>
</dbReference>
<dbReference type="Proteomes" id="UP000245020">
    <property type="component" value="Unassembled WGS sequence"/>
</dbReference>
<organism evidence="1 2">
    <name type="scientific">Ignatzschineria ureiclastica</name>
    <dbReference type="NCBI Taxonomy" id="472582"/>
    <lineage>
        <taxon>Bacteria</taxon>
        <taxon>Pseudomonadati</taxon>
        <taxon>Pseudomonadota</taxon>
        <taxon>Gammaproteobacteria</taxon>
        <taxon>Cardiobacteriales</taxon>
        <taxon>Ignatzschineriaceae</taxon>
        <taxon>Ignatzschineria</taxon>
    </lineage>
</organism>
<comment type="caution">
    <text evidence="1">The sequence shown here is derived from an EMBL/GenBank/DDBJ whole genome shotgun (WGS) entry which is preliminary data.</text>
</comment>
<dbReference type="AlphaFoldDB" id="A0A2U2ACJ2"/>
<reference evidence="2" key="1">
    <citation type="submission" date="2018-05" db="EMBL/GenBank/DDBJ databases">
        <title>Ignatzschineria dubaiensis sp. nov., isolated from necrotic foot tissues of dromedaries (Camelus dromedarius) and associated maggots in Dubai, United Arab Emirates.</title>
        <authorList>
            <person name="Tsang C.C."/>
            <person name="Tang J.Y.M."/>
            <person name="Fong J.Y.H."/>
            <person name="Kinne J."/>
            <person name="Lee H.H."/>
            <person name="Joseph M."/>
            <person name="Jose S."/>
            <person name="Schuster R.K."/>
            <person name="Tang Y."/>
            <person name="Sivakumar S."/>
            <person name="Chen J.H.K."/>
            <person name="Teng J.L.L."/>
            <person name="Lau S.K.P."/>
            <person name="Wernery U."/>
            <person name="Woo P.C.Y."/>
        </authorList>
    </citation>
    <scope>NUCLEOTIDE SEQUENCE [LARGE SCALE GENOMIC DNA]</scope>
    <source>
        <strain evidence="2">KCTC 22644</strain>
    </source>
</reference>
<evidence type="ECO:0000313" key="1">
    <source>
        <dbReference type="EMBL" id="PWD80376.1"/>
    </source>
</evidence>
<proteinExistence type="predicted"/>
<dbReference type="OrthoDB" id="1435389at2"/>
<dbReference type="EMBL" id="QEWQ01000006">
    <property type="protein sequence ID" value="PWD80376.1"/>
    <property type="molecule type" value="Genomic_DNA"/>
</dbReference>
<accession>A0A2U2ACJ2</accession>
<protein>
    <submittedName>
        <fullName evidence="1">Uncharacterized protein</fullName>
    </submittedName>
</protein>
<evidence type="ECO:0000313" key="2">
    <source>
        <dbReference type="Proteomes" id="UP000245020"/>
    </source>
</evidence>